<evidence type="ECO:0000313" key="3">
    <source>
        <dbReference type="Proteomes" id="UP000441717"/>
    </source>
</evidence>
<dbReference type="EMBL" id="WHYR01000033">
    <property type="protein sequence ID" value="MQL52948.1"/>
    <property type="molecule type" value="Genomic_DNA"/>
</dbReference>
<keyword evidence="1" id="KW-0175">Coiled coil</keyword>
<dbReference type="AlphaFoldDB" id="A0A6N7IUZ4"/>
<dbReference type="RefSeq" id="WP_152947366.1">
    <property type="nucleotide sequence ID" value="NZ_WHYR01000033.1"/>
</dbReference>
<sequence length="90" mass="10412">MKATLTIEEFPIIRDALKREMALLEAKLQLIKEEVNGFEKRFNMSSSKFIQDFEQGILGDDQAFFEWWGLVRGAIKLEEKMSKIKAVLSS</sequence>
<comment type="caution">
    <text evidence="2">The sequence shown here is derived from an EMBL/GenBank/DDBJ whole genome shotgun (WGS) entry which is preliminary data.</text>
</comment>
<reference evidence="2 3" key="1">
    <citation type="submission" date="2019-10" db="EMBL/GenBank/DDBJ databases">
        <title>Comparative genomics of sulfur disproportionating microorganisms.</title>
        <authorList>
            <person name="Ward L.M."/>
            <person name="Bertran E."/>
            <person name="Johnston D."/>
        </authorList>
    </citation>
    <scope>NUCLEOTIDE SEQUENCE [LARGE SCALE GENOMIC DNA]</scope>
    <source>
        <strain evidence="2 3">DSM 14055</strain>
    </source>
</reference>
<accession>A0A6N7IUZ4</accession>
<evidence type="ECO:0000256" key="1">
    <source>
        <dbReference type="SAM" id="Coils"/>
    </source>
</evidence>
<feature type="coiled-coil region" evidence="1">
    <location>
        <begin position="14"/>
        <end position="41"/>
    </location>
</feature>
<proteinExistence type="predicted"/>
<evidence type="ECO:0000313" key="2">
    <source>
        <dbReference type="EMBL" id="MQL52948.1"/>
    </source>
</evidence>
<dbReference type="Proteomes" id="UP000441717">
    <property type="component" value="Unassembled WGS sequence"/>
</dbReference>
<evidence type="ECO:0008006" key="4">
    <source>
        <dbReference type="Google" id="ProtNLM"/>
    </source>
</evidence>
<gene>
    <name evidence="2" type="ORF">GFC01_11890</name>
</gene>
<dbReference type="OrthoDB" id="5520439at2"/>
<name>A0A6N7IUZ4_9FIRM</name>
<protein>
    <recommendedName>
        <fullName evidence="4">DUF4298 domain-containing protein</fullName>
    </recommendedName>
</protein>
<keyword evidence="3" id="KW-1185">Reference proteome</keyword>
<organism evidence="2 3">
    <name type="scientific">Desulfofundulus thermobenzoicus</name>
    <dbReference type="NCBI Taxonomy" id="29376"/>
    <lineage>
        <taxon>Bacteria</taxon>
        <taxon>Bacillati</taxon>
        <taxon>Bacillota</taxon>
        <taxon>Clostridia</taxon>
        <taxon>Eubacteriales</taxon>
        <taxon>Peptococcaceae</taxon>
        <taxon>Desulfofundulus</taxon>
    </lineage>
</organism>